<dbReference type="EMBL" id="PPEH01000003">
    <property type="protein sequence ID" value="PNW14296.1"/>
    <property type="molecule type" value="Genomic_DNA"/>
</dbReference>
<evidence type="ECO:0000259" key="1">
    <source>
        <dbReference type="Pfam" id="PF00149"/>
    </source>
</evidence>
<dbReference type="EMBL" id="CP033924">
    <property type="protein sequence ID" value="AZA85125.1"/>
    <property type="molecule type" value="Genomic_DNA"/>
</dbReference>
<evidence type="ECO:0000313" key="5">
    <source>
        <dbReference type="Proteomes" id="UP000279972"/>
    </source>
</evidence>
<dbReference type="InterPro" id="IPR004843">
    <property type="entry name" value="Calcineurin-like_PHP"/>
</dbReference>
<name>A0A3G6RZ26_CHRLC</name>
<dbReference type="Proteomes" id="UP000279972">
    <property type="component" value="Chromosome"/>
</dbReference>
<organism evidence="3 4">
    <name type="scientific">Chryseobacterium lactis</name>
    <dbReference type="NCBI Taxonomy" id="1241981"/>
    <lineage>
        <taxon>Bacteria</taxon>
        <taxon>Pseudomonadati</taxon>
        <taxon>Bacteroidota</taxon>
        <taxon>Flavobacteriia</taxon>
        <taxon>Flavobacteriales</taxon>
        <taxon>Weeksellaceae</taxon>
        <taxon>Chryseobacterium group</taxon>
        <taxon>Chryseobacterium</taxon>
    </lineage>
</organism>
<dbReference type="PANTHER" id="PTHR42850:SF4">
    <property type="entry name" value="ZINC-DEPENDENT ENDOPOLYPHOSPHATASE"/>
    <property type="match status" value="1"/>
</dbReference>
<gene>
    <name evidence="3" type="ORF">C1637_08625</name>
    <name evidence="2" type="ORF">EG342_11070</name>
</gene>
<dbReference type="Pfam" id="PF00149">
    <property type="entry name" value="Metallophos"/>
    <property type="match status" value="1"/>
</dbReference>
<evidence type="ECO:0000313" key="4">
    <source>
        <dbReference type="Proteomes" id="UP000236262"/>
    </source>
</evidence>
<accession>A0A3G6RZ26</accession>
<sequence length="264" mass="30535">MKERKSRTFIMGDLHGAYPALIQCLNRSGFDYQKDTLIQVGDVADGHNEVYECVEELLKIKNLIPIKGNHDAWFHEFIQTDFHPVAWAYGGKGTIESYLKYKKEGPKVCFPKGSGYKTSLNSTDIPAHHRQFFQNQKLFHILETDICFVHGGFDRYVDFFMQTEKNYCWDRQLWTEALSNKNEGNPADNFEMVTQFKSIYVGHTSTLHWSTDQPMSALNITNIDTGAGSNGKLTIMDIDTKEIWQSDRLDTFYENYHNVSHTQH</sequence>
<keyword evidence="5" id="KW-1185">Reference proteome</keyword>
<dbReference type="InterPro" id="IPR029052">
    <property type="entry name" value="Metallo-depent_PP-like"/>
</dbReference>
<dbReference type="KEGG" id="clac:EG342_11070"/>
<dbReference type="GO" id="GO:0005737">
    <property type="term" value="C:cytoplasm"/>
    <property type="evidence" value="ECO:0007669"/>
    <property type="project" value="TreeGrafter"/>
</dbReference>
<dbReference type="PANTHER" id="PTHR42850">
    <property type="entry name" value="METALLOPHOSPHOESTERASE"/>
    <property type="match status" value="1"/>
</dbReference>
<dbReference type="AlphaFoldDB" id="A0A3G6RZ26"/>
<dbReference type="InterPro" id="IPR050126">
    <property type="entry name" value="Ap4A_hydrolase"/>
</dbReference>
<proteinExistence type="predicted"/>
<feature type="domain" description="Calcineurin-like phosphoesterase" evidence="1">
    <location>
        <begin position="7"/>
        <end position="180"/>
    </location>
</feature>
<reference evidence="2 5" key="2">
    <citation type="submission" date="2018-11" db="EMBL/GenBank/DDBJ databases">
        <title>Proposal to divide the Flavobacteriaceae and reorganize its genera based on Amino Acid Identity values calculated from whole genome sequences.</title>
        <authorList>
            <person name="Nicholson A.C."/>
            <person name="Gulvik C.A."/>
            <person name="Whitney A.M."/>
            <person name="Humrighouse B.W."/>
            <person name="Bell M."/>
            <person name="Holmes B."/>
            <person name="Steigerwalt A.G."/>
            <person name="Villarma A."/>
            <person name="Sheth M."/>
            <person name="Batra D."/>
            <person name="Pryor J."/>
            <person name="Bernardet J.-F."/>
            <person name="Hugo C."/>
            <person name="Kampfer P."/>
            <person name="Newman J."/>
            <person name="McQuiston J.R."/>
        </authorList>
    </citation>
    <scope>NUCLEOTIDE SEQUENCE [LARGE SCALE GENOMIC DNA]</scope>
    <source>
        <strain evidence="2 5">KC_1864</strain>
    </source>
</reference>
<dbReference type="Gene3D" id="3.60.21.10">
    <property type="match status" value="1"/>
</dbReference>
<evidence type="ECO:0000313" key="3">
    <source>
        <dbReference type="EMBL" id="PNW14296.1"/>
    </source>
</evidence>
<dbReference type="Proteomes" id="UP000236262">
    <property type="component" value="Unassembled WGS sequence"/>
</dbReference>
<evidence type="ECO:0000313" key="2">
    <source>
        <dbReference type="EMBL" id="AZA85125.1"/>
    </source>
</evidence>
<dbReference type="SUPFAM" id="SSF56300">
    <property type="entry name" value="Metallo-dependent phosphatases"/>
    <property type="match status" value="1"/>
</dbReference>
<reference evidence="3 4" key="1">
    <citation type="submission" date="2018-01" db="EMBL/GenBank/DDBJ databases">
        <title>Draft genome sequences of Chryseobacterium lactis NCTC11390, Chryseobacterium oncorhynchi 701B-08, and Chryseobacterium viscerum 687B-08.</title>
        <authorList>
            <person name="Jeong J.-J."/>
            <person name="Lee Y.J."/>
            <person name="Park B."/>
            <person name="Choi I.-G."/>
            <person name="Kim K.D."/>
        </authorList>
    </citation>
    <scope>NUCLEOTIDE SEQUENCE [LARGE SCALE GENOMIC DNA]</scope>
    <source>
        <strain evidence="3 4">NCTC11390</strain>
    </source>
</reference>
<protein>
    <submittedName>
        <fullName evidence="3">Phosphoesterase</fullName>
    </submittedName>
</protein>
<dbReference type="OrthoDB" id="9808081at2"/>
<dbReference type="GO" id="GO:0016791">
    <property type="term" value="F:phosphatase activity"/>
    <property type="evidence" value="ECO:0007669"/>
    <property type="project" value="TreeGrafter"/>
</dbReference>